<dbReference type="NCBIfam" id="TIGR03696">
    <property type="entry name" value="Rhs_assc_core"/>
    <property type="match status" value="1"/>
</dbReference>
<accession>A0A2W7QNR8</accession>
<protein>
    <submittedName>
        <fullName evidence="1">RHS repeat-associated protein</fullName>
    </submittedName>
</protein>
<sequence length="330" mass="36549">MMVMSTTPVIVQETHFDPWGLELTGLGYQYEGIKANKYLYQGKEMMDDQNLNIYDFHARGYDPVVGRTLQIDPGSESYYPNSPYSWVMNNPLKFVDPSGMFADYYDSDGNHLGNDGEDDDKVYVTSSVTKNEDGIVTSSEGALDLGITHTEFRKQASTVYGESSAFKMNSVTDDLKKEMFAIASVHQINSLAFGAKSKKANEYLGMTPSQINNSKFKTTANAAVINALTGGVDYSFGASMWDGQEQGIFPASNNDRSVLHNGQSFELHMNTMGWNISDSHFETWKANVGSAFQAPQQKAAPANFGNYQNKGLMRLQSTAVYGGTIFWKIK</sequence>
<comment type="caution">
    <text evidence="1">The sequence shown here is derived from an EMBL/GenBank/DDBJ whole genome shotgun (WGS) entry which is preliminary data.</text>
</comment>
<evidence type="ECO:0000313" key="1">
    <source>
        <dbReference type="EMBL" id="PZX48946.1"/>
    </source>
</evidence>
<dbReference type="Gene3D" id="2.180.10.10">
    <property type="entry name" value="RHS repeat-associated core"/>
    <property type="match status" value="1"/>
</dbReference>
<dbReference type="EMBL" id="QKZT01000017">
    <property type="protein sequence ID" value="PZX48946.1"/>
    <property type="molecule type" value="Genomic_DNA"/>
</dbReference>
<gene>
    <name evidence="1" type="ORF">LV85_03436</name>
</gene>
<name>A0A2W7QNR8_9BACT</name>
<dbReference type="Proteomes" id="UP000248882">
    <property type="component" value="Unassembled WGS sequence"/>
</dbReference>
<dbReference type="AlphaFoldDB" id="A0A2W7QNR8"/>
<evidence type="ECO:0000313" key="2">
    <source>
        <dbReference type="Proteomes" id="UP000248882"/>
    </source>
</evidence>
<keyword evidence="2" id="KW-1185">Reference proteome</keyword>
<reference evidence="1 2" key="1">
    <citation type="submission" date="2018-06" db="EMBL/GenBank/DDBJ databases">
        <title>Genomic Encyclopedia of Archaeal and Bacterial Type Strains, Phase II (KMG-II): from individual species to whole genera.</title>
        <authorList>
            <person name="Goeker M."/>
        </authorList>
    </citation>
    <scope>NUCLEOTIDE SEQUENCE [LARGE SCALE GENOMIC DNA]</scope>
    <source>
        <strain evidence="1 2">DSM 19830</strain>
    </source>
</reference>
<dbReference type="InterPro" id="IPR022385">
    <property type="entry name" value="Rhs_assc_core"/>
</dbReference>
<proteinExistence type="predicted"/>
<organism evidence="1 2">
    <name type="scientific">Algoriphagus chordae</name>
    <dbReference type="NCBI Taxonomy" id="237019"/>
    <lineage>
        <taxon>Bacteria</taxon>
        <taxon>Pseudomonadati</taxon>
        <taxon>Bacteroidota</taxon>
        <taxon>Cytophagia</taxon>
        <taxon>Cytophagales</taxon>
        <taxon>Cyclobacteriaceae</taxon>
        <taxon>Algoriphagus</taxon>
    </lineage>
</organism>